<dbReference type="PANTHER" id="PTHR23293:SF9">
    <property type="entry name" value="FAD SYNTHASE"/>
    <property type="match status" value="1"/>
</dbReference>
<keyword evidence="15 21" id="KW-0274">FAD</keyword>
<evidence type="ECO:0000256" key="12">
    <source>
        <dbReference type="ARBA" id="ARBA00022679"/>
    </source>
</evidence>
<evidence type="ECO:0000256" key="17">
    <source>
        <dbReference type="ARBA" id="ARBA00031145"/>
    </source>
</evidence>
<dbReference type="SUPFAM" id="SSF52402">
    <property type="entry name" value="Adenine nucleotide alpha hydrolases-like"/>
    <property type="match status" value="1"/>
</dbReference>
<dbReference type="GO" id="GO:0005634">
    <property type="term" value="C:nucleus"/>
    <property type="evidence" value="ECO:0007669"/>
    <property type="project" value="Ensembl"/>
</dbReference>
<dbReference type="InterPro" id="IPR001453">
    <property type="entry name" value="MoaB/Mog_dom"/>
</dbReference>
<evidence type="ECO:0000256" key="2">
    <source>
        <dbReference type="ARBA" id="ARBA00003316"/>
    </source>
</evidence>
<organism evidence="24 25">
    <name type="scientific">Peromyscus maniculatus bairdii</name>
    <name type="common">Prairie deer mouse</name>
    <dbReference type="NCBI Taxonomy" id="230844"/>
    <lineage>
        <taxon>Eukaryota</taxon>
        <taxon>Metazoa</taxon>
        <taxon>Chordata</taxon>
        <taxon>Craniata</taxon>
        <taxon>Vertebrata</taxon>
        <taxon>Euteleostomi</taxon>
        <taxon>Mammalia</taxon>
        <taxon>Eutheria</taxon>
        <taxon>Euarchontoglires</taxon>
        <taxon>Glires</taxon>
        <taxon>Rodentia</taxon>
        <taxon>Myomorpha</taxon>
        <taxon>Muroidea</taxon>
        <taxon>Cricetidae</taxon>
        <taxon>Neotominae</taxon>
        <taxon>Peromyscus</taxon>
    </lineage>
</organism>
<reference evidence="24" key="3">
    <citation type="submission" date="2025-09" db="UniProtKB">
        <authorList>
            <consortium name="Ensembl"/>
        </authorList>
    </citation>
    <scope>IDENTIFICATION</scope>
</reference>
<evidence type="ECO:0000256" key="6">
    <source>
        <dbReference type="ARBA" id="ARBA00007589"/>
    </source>
</evidence>
<comment type="cofactor">
    <cofactor evidence="1 21">
        <name>Mg(2+)</name>
        <dbReference type="ChEBI" id="CHEBI:18420"/>
    </cofactor>
</comment>
<evidence type="ECO:0000313" key="24">
    <source>
        <dbReference type="Ensembl" id="ENSPEMP00000001461.1"/>
    </source>
</evidence>
<reference evidence="24 25" key="1">
    <citation type="submission" date="2018-10" db="EMBL/GenBank/DDBJ databases">
        <title>Improved assembly of the deer mouse Peromyscus maniculatus genome.</title>
        <authorList>
            <person name="Lassance J.-M."/>
            <person name="Hoekstra H.E."/>
        </authorList>
    </citation>
    <scope>NUCLEOTIDE SEQUENCE [LARGE SCALE GENOMIC DNA]</scope>
</reference>
<dbReference type="CDD" id="cd23948">
    <property type="entry name" value="FAD_synthase"/>
    <property type="match status" value="1"/>
</dbReference>
<evidence type="ECO:0000256" key="9">
    <source>
        <dbReference type="ARBA" id="ARBA00022490"/>
    </source>
</evidence>
<dbReference type="GO" id="GO:0042802">
    <property type="term" value="F:identical protein binding"/>
    <property type="evidence" value="ECO:0007669"/>
    <property type="project" value="Ensembl"/>
</dbReference>
<dbReference type="InterPro" id="IPR036425">
    <property type="entry name" value="MoaB/Mog-like_dom_sf"/>
</dbReference>
<evidence type="ECO:0000256" key="18">
    <source>
        <dbReference type="ARBA" id="ARBA00031676"/>
    </source>
</evidence>
<evidence type="ECO:0000256" key="15">
    <source>
        <dbReference type="ARBA" id="ARBA00022827"/>
    </source>
</evidence>
<dbReference type="PIRSF" id="PIRSF036620">
    <property type="entry name" value="MPTbdFAD"/>
    <property type="match status" value="1"/>
</dbReference>
<dbReference type="GO" id="GO:0006771">
    <property type="term" value="P:riboflavin metabolic process"/>
    <property type="evidence" value="ECO:0007669"/>
    <property type="project" value="Ensembl"/>
</dbReference>
<dbReference type="SMART" id="SM00852">
    <property type="entry name" value="MoCF_biosynth"/>
    <property type="match status" value="1"/>
</dbReference>
<evidence type="ECO:0000256" key="19">
    <source>
        <dbReference type="ARBA" id="ARBA00031871"/>
    </source>
</evidence>
<dbReference type="InterPro" id="IPR056596">
    <property type="entry name" value="FLAD1_M"/>
</dbReference>
<comment type="pathway">
    <text evidence="4 21">Cofactor biosynthesis; FAD biosynthesis; FAD from FMN: step 1/1.</text>
</comment>
<protein>
    <recommendedName>
        <fullName evidence="8 21">FAD synthase</fullName>
        <ecNumber evidence="7 21">2.7.7.2</ecNumber>
    </recommendedName>
    <alternativeName>
        <fullName evidence="17 21">FAD pyrophosphorylase</fullName>
    </alternativeName>
    <alternativeName>
        <fullName evidence="19 21">FMN adenylyltransferase</fullName>
    </alternativeName>
    <alternativeName>
        <fullName evidence="18 21">Flavin adenine dinucleotide synthase</fullName>
    </alternativeName>
</protein>
<comment type="similarity">
    <text evidence="5 21">In the C-terminal section; belongs to the PAPS reductase family. FAD1 subfamily.</text>
</comment>
<evidence type="ECO:0000256" key="10">
    <source>
        <dbReference type="ARBA" id="ARBA00022630"/>
    </source>
</evidence>
<dbReference type="InterPro" id="IPR002500">
    <property type="entry name" value="PAPS_reduct_dom"/>
</dbReference>
<feature type="region of interest" description="Disordered" evidence="22">
    <location>
        <begin position="479"/>
        <end position="516"/>
    </location>
</feature>
<dbReference type="EC" id="2.7.7.2" evidence="7 21"/>
<keyword evidence="12 21" id="KW-0808">Transferase</keyword>
<sequence length="516" mass="57278">MASRAPELPPGRSVTAGIIIVGDEILKGHTQDTNTYFLCRTLRSLGVQVCRVSVVPDEVATIAAEIASFSSRFTHVLTAGGIGPTHDDVTFEAVAQAFGEELKPHPELQAAIKTLGGEGWEKLSMVPSSARLHYGTDPRTGQPFRFPLVSVRNVYLFPGIPELLRRALEGLKGLFQNSAVQFHMKELYVAAAEGSIASVLTEAQAHFGRRLNLGSYPDWGSNYYQVKLILDSEEKEPLEECLAYLTAHLPQGSLVPYLPNAVEQASEAVYKLAQSGSSLGKKVASALQTIETALDRYHLSKLCVGFNGGKDCTALLHLFHAAVQRKFPDAPKPLQILYIHSISTFPELEQFLQDTIKRYNLQVLEAEGDMKQALGELQERHPQLEAVLMGTRRTDPYSCSLSSFSPTDPGWPSFMRINPLLDWSYRNIWDFLRQLFVPYCILYDRGYTSLGSQENTVQNPALKCLSPGGRSTYRPAYLLENEDEERNNRTSKTPAASRPSPRMGLPQVRRPTRTPL</sequence>
<dbReference type="GO" id="GO:0005524">
    <property type="term" value="F:ATP binding"/>
    <property type="evidence" value="ECO:0007669"/>
    <property type="project" value="UniProtKB-UniRule"/>
</dbReference>
<evidence type="ECO:0000313" key="25">
    <source>
        <dbReference type="Proteomes" id="UP000694547"/>
    </source>
</evidence>
<evidence type="ECO:0000256" key="5">
    <source>
        <dbReference type="ARBA" id="ARBA00006749"/>
    </source>
</evidence>
<evidence type="ECO:0000256" key="11">
    <source>
        <dbReference type="ARBA" id="ARBA00022643"/>
    </source>
</evidence>
<dbReference type="Pfam" id="PF01507">
    <property type="entry name" value="PAPS_reduct"/>
    <property type="match status" value="1"/>
</dbReference>
<keyword evidence="9" id="KW-0963">Cytoplasm</keyword>
<dbReference type="GO" id="GO:0003919">
    <property type="term" value="F:FMN adenylyltransferase activity"/>
    <property type="evidence" value="ECO:0007669"/>
    <property type="project" value="UniProtKB-UniRule"/>
</dbReference>
<comment type="function">
    <text evidence="2 21">Catalyzes the adenylation of flavin mononucleotide (FMN) to form flavin adenine dinucleotide (FAD) coenzyme.</text>
</comment>
<dbReference type="Ensembl" id="ENSPEMT00000001631.2">
    <property type="protein sequence ID" value="ENSPEMP00000001461.1"/>
    <property type="gene ID" value="ENSPEMG00000001199.2"/>
</dbReference>
<dbReference type="GO" id="GO:0005829">
    <property type="term" value="C:cytosol"/>
    <property type="evidence" value="ECO:0007669"/>
    <property type="project" value="Ensembl"/>
</dbReference>
<dbReference type="InterPro" id="IPR012183">
    <property type="entry name" value="FAD_synth_MoaB/Mog-bd"/>
</dbReference>
<dbReference type="Proteomes" id="UP000694547">
    <property type="component" value="Chromosome 6"/>
</dbReference>
<dbReference type="FunFam" id="3.40.980.10:FF:000007">
    <property type="entry name" value="FAD synthase"/>
    <property type="match status" value="1"/>
</dbReference>
<dbReference type="GeneTree" id="ENSGT00390000007266"/>
<keyword evidence="25" id="KW-1185">Reference proteome</keyword>
<dbReference type="PANTHER" id="PTHR23293">
    <property type="entry name" value="FAD SYNTHETASE-RELATED FMN ADENYLYLTRANSFERASE"/>
    <property type="match status" value="1"/>
</dbReference>
<dbReference type="Gene3D" id="3.40.50.620">
    <property type="entry name" value="HUPs"/>
    <property type="match status" value="1"/>
</dbReference>
<comment type="similarity">
    <text evidence="6 21">In the N-terminal section; belongs to the MoaB/Mog family.</text>
</comment>
<dbReference type="GO" id="GO:0005759">
    <property type="term" value="C:mitochondrial matrix"/>
    <property type="evidence" value="ECO:0007669"/>
    <property type="project" value="Ensembl"/>
</dbReference>
<dbReference type="UniPathway" id="UPA00277">
    <property type="reaction ID" value="UER00407"/>
</dbReference>
<keyword evidence="10 21" id="KW-0285">Flavoprotein</keyword>
<keyword evidence="11 21" id="KW-0288">FMN</keyword>
<dbReference type="InterPro" id="IPR014729">
    <property type="entry name" value="Rossmann-like_a/b/a_fold"/>
</dbReference>
<dbReference type="FunFam" id="3.40.50.620:FF:000113">
    <property type="entry name" value="FAD synthase"/>
    <property type="match status" value="1"/>
</dbReference>
<dbReference type="GO" id="GO:0005886">
    <property type="term" value="C:plasma membrane"/>
    <property type="evidence" value="ECO:0007669"/>
    <property type="project" value="Ensembl"/>
</dbReference>
<evidence type="ECO:0000256" key="20">
    <source>
        <dbReference type="ARBA" id="ARBA00049494"/>
    </source>
</evidence>
<reference evidence="24" key="2">
    <citation type="submission" date="2025-08" db="UniProtKB">
        <authorList>
            <consortium name="Ensembl"/>
        </authorList>
    </citation>
    <scope>IDENTIFICATION</scope>
</reference>
<dbReference type="Pfam" id="PF24102">
    <property type="entry name" value="FLAD1_M"/>
    <property type="match status" value="1"/>
</dbReference>
<dbReference type="SUPFAM" id="SSF53218">
    <property type="entry name" value="Molybdenum cofactor biosynthesis proteins"/>
    <property type="match status" value="1"/>
</dbReference>
<evidence type="ECO:0000259" key="23">
    <source>
        <dbReference type="SMART" id="SM00852"/>
    </source>
</evidence>
<dbReference type="GO" id="GO:0006747">
    <property type="term" value="P:FAD biosynthetic process"/>
    <property type="evidence" value="ECO:0007669"/>
    <property type="project" value="UniProtKB-UniRule"/>
</dbReference>
<feature type="domain" description="MoaB/Mog" evidence="23">
    <location>
        <begin position="17"/>
        <end position="179"/>
    </location>
</feature>
<name>A0A8C8VRT5_PERMB</name>
<dbReference type="Gene3D" id="3.40.980.10">
    <property type="entry name" value="MoaB/Mog-like domain"/>
    <property type="match status" value="1"/>
</dbReference>
<comment type="catalytic activity">
    <reaction evidence="20 21">
        <text>FMN + ATP + H(+) = FAD + diphosphate</text>
        <dbReference type="Rhea" id="RHEA:17237"/>
        <dbReference type="ChEBI" id="CHEBI:15378"/>
        <dbReference type="ChEBI" id="CHEBI:30616"/>
        <dbReference type="ChEBI" id="CHEBI:33019"/>
        <dbReference type="ChEBI" id="CHEBI:57692"/>
        <dbReference type="ChEBI" id="CHEBI:58210"/>
        <dbReference type="EC" id="2.7.7.2"/>
    </reaction>
</comment>
<evidence type="ECO:0000256" key="14">
    <source>
        <dbReference type="ARBA" id="ARBA00022741"/>
    </source>
</evidence>
<evidence type="ECO:0000256" key="16">
    <source>
        <dbReference type="ARBA" id="ARBA00022840"/>
    </source>
</evidence>
<dbReference type="Pfam" id="PF00994">
    <property type="entry name" value="MoCF_biosynth"/>
    <property type="match status" value="1"/>
</dbReference>
<proteinExistence type="inferred from homology"/>
<evidence type="ECO:0000256" key="13">
    <source>
        <dbReference type="ARBA" id="ARBA00022695"/>
    </source>
</evidence>
<evidence type="ECO:0000256" key="8">
    <source>
        <dbReference type="ARBA" id="ARBA00015431"/>
    </source>
</evidence>
<keyword evidence="14 21" id="KW-0547">Nucleotide-binding</keyword>
<evidence type="ECO:0000256" key="4">
    <source>
        <dbReference type="ARBA" id="ARBA00004726"/>
    </source>
</evidence>
<evidence type="ECO:0000256" key="3">
    <source>
        <dbReference type="ARBA" id="ARBA00004496"/>
    </source>
</evidence>
<comment type="subcellular location">
    <subcellularLocation>
        <location evidence="3">Cytoplasm</location>
    </subcellularLocation>
</comment>
<dbReference type="GO" id="GO:0047884">
    <property type="term" value="F:FAD diphosphatase activity"/>
    <property type="evidence" value="ECO:0007669"/>
    <property type="project" value="Ensembl"/>
</dbReference>
<evidence type="ECO:0000256" key="7">
    <source>
        <dbReference type="ARBA" id="ARBA00012393"/>
    </source>
</evidence>
<dbReference type="AlphaFoldDB" id="A0A8C8VRT5"/>
<evidence type="ECO:0000256" key="1">
    <source>
        <dbReference type="ARBA" id="ARBA00001946"/>
    </source>
</evidence>
<keyword evidence="13 21" id="KW-0548">Nucleotidyltransferase</keyword>
<evidence type="ECO:0000256" key="21">
    <source>
        <dbReference type="PIRNR" id="PIRNR036620"/>
    </source>
</evidence>
<dbReference type="CDD" id="cd00885">
    <property type="entry name" value="cinA"/>
    <property type="match status" value="1"/>
</dbReference>
<accession>A0A8C8VRT5</accession>
<evidence type="ECO:0000256" key="22">
    <source>
        <dbReference type="SAM" id="MobiDB-lite"/>
    </source>
</evidence>
<keyword evidence="16 21" id="KW-0067">ATP-binding</keyword>